<keyword evidence="2" id="KW-1185">Reference proteome</keyword>
<organism evidence="1 2">
    <name type="scientific">Actinomycetospora aeridis</name>
    <dbReference type="NCBI Taxonomy" id="3129231"/>
    <lineage>
        <taxon>Bacteria</taxon>
        <taxon>Bacillati</taxon>
        <taxon>Actinomycetota</taxon>
        <taxon>Actinomycetes</taxon>
        <taxon>Pseudonocardiales</taxon>
        <taxon>Pseudonocardiaceae</taxon>
        <taxon>Actinomycetospora</taxon>
    </lineage>
</organism>
<dbReference type="EMBL" id="JBBEGL010000017">
    <property type="protein sequence ID" value="MEJ2890762.1"/>
    <property type="molecule type" value="Genomic_DNA"/>
</dbReference>
<gene>
    <name evidence="1" type="ORF">WCD41_30185</name>
</gene>
<proteinExistence type="predicted"/>
<dbReference type="RefSeq" id="WP_337718954.1">
    <property type="nucleotide sequence ID" value="NZ_JBBEGL010000017.1"/>
</dbReference>
<evidence type="ECO:0000313" key="2">
    <source>
        <dbReference type="Proteomes" id="UP001370100"/>
    </source>
</evidence>
<name>A0ABU8NED1_9PSEU</name>
<sequence>MDGLSLSALKGEQSMIQRAEDEKVVRAYLRLCEDQCEMRCAGWIGDATWRIWADGMSDQLGTEAGEHRGREPFVSVWRPMIGDETQYKLLQALLRGEFQEHQPSLVKRLLNGLYGRSGV</sequence>
<dbReference type="Proteomes" id="UP001370100">
    <property type="component" value="Unassembled WGS sequence"/>
</dbReference>
<evidence type="ECO:0000313" key="1">
    <source>
        <dbReference type="EMBL" id="MEJ2890762.1"/>
    </source>
</evidence>
<protein>
    <submittedName>
        <fullName evidence="1">Uncharacterized protein</fullName>
    </submittedName>
</protein>
<accession>A0ABU8NED1</accession>
<comment type="caution">
    <text evidence="1">The sequence shown here is derived from an EMBL/GenBank/DDBJ whole genome shotgun (WGS) entry which is preliminary data.</text>
</comment>
<reference evidence="1 2" key="1">
    <citation type="submission" date="2024-03" db="EMBL/GenBank/DDBJ databases">
        <title>Actinomycetospora sp. OC33-EN06, a novel actinomycete isolated from wild orchid (Aerides multiflora).</title>
        <authorList>
            <person name="Suriyachadkun C."/>
        </authorList>
    </citation>
    <scope>NUCLEOTIDE SEQUENCE [LARGE SCALE GENOMIC DNA]</scope>
    <source>
        <strain evidence="1 2">OC33-EN06</strain>
    </source>
</reference>